<dbReference type="PROSITE" id="PS00028">
    <property type="entry name" value="ZINC_FINGER_C2H2_1"/>
    <property type="match status" value="1"/>
</dbReference>
<evidence type="ECO:0000256" key="2">
    <source>
        <dbReference type="SAM" id="MobiDB-lite"/>
    </source>
</evidence>
<dbReference type="InterPro" id="IPR013087">
    <property type="entry name" value="Znf_C2H2_type"/>
</dbReference>
<dbReference type="PANTHER" id="PTHR46353">
    <property type="entry name" value="ZINC FINGER PROTEIN 5"/>
    <property type="match status" value="1"/>
</dbReference>
<sequence>MSTASNNNGATQSSSTMKLFGFPVCVENKASEIDHKRFECQFCHRGFANSQALGGHQNAHKRERRAHHHLHQQNRRFVTTGPLITAHSARSRPGSKTMIAPGHAVGFRGLAAPSLPKLPLPPRGPVGHFQVQTEVGVGSTLDSCLGREVNEEGKIDLRLRLAPSGPTSSRFGGPKPDQGIK</sequence>
<protein>
    <recommendedName>
        <fullName evidence="3">C2H2-type domain-containing protein</fullName>
    </recommendedName>
</protein>
<name>A0ABR2QDR7_9ROSI</name>
<feature type="region of interest" description="Disordered" evidence="2">
    <location>
        <begin position="160"/>
        <end position="181"/>
    </location>
</feature>
<dbReference type="PROSITE" id="PS50157">
    <property type="entry name" value="ZINC_FINGER_C2H2_2"/>
    <property type="match status" value="1"/>
</dbReference>
<evidence type="ECO:0000313" key="5">
    <source>
        <dbReference type="Proteomes" id="UP001396334"/>
    </source>
</evidence>
<dbReference type="EMBL" id="JBBPBN010000040">
    <property type="protein sequence ID" value="KAK8998818.1"/>
    <property type="molecule type" value="Genomic_DNA"/>
</dbReference>
<keyword evidence="5" id="KW-1185">Reference proteome</keyword>
<dbReference type="InterPro" id="IPR036236">
    <property type="entry name" value="Znf_C2H2_sf"/>
</dbReference>
<proteinExistence type="predicted"/>
<keyword evidence="1" id="KW-0863">Zinc-finger</keyword>
<feature type="domain" description="C2H2-type" evidence="3">
    <location>
        <begin position="38"/>
        <end position="65"/>
    </location>
</feature>
<organism evidence="4 5">
    <name type="scientific">Hibiscus sabdariffa</name>
    <name type="common">roselle</name>
    <dbReference type="NCBI Taxonomy" id="183260"/>
    <lineage>
        <taxon>Eukaryota</taxon>
        <taxon>Viridiplantae</taxon>
        <taxon>Streptophyta</taxon>
        <taxon>Embryophyta</taxon>
        <taxon>Tracheophyta</taxon>
        <taxon>Spermatophyta</taxon>
        <taxon>Magnoliopsida</taxon>
        <taxon>eudicotyledons</taxon>
        <taxon>Gunneridae</taxon>
        <taxon>Pentapetalae</taxon>
        <taxon>rosids</taxon>
        <taxon>malvids</taxon>
        <taxon>Malvales</taxon>
        <taxon>Malvaceae</taxon>
        <taxon>Malvoideae</taxon>
        <taxon>Hibiscus</taxon>
    </lineage>
</organism>
<evidence type="ECO:0000313" key="4">
    <source>
        <dbReference type="EMBL" id="KAK8998818.1"/>
    </source>
</evidence>
<dbReference type="Gene3D" id="3.30.160.60">
    <property type="entry name" value="Classic Zinc Finger"/>
    <property type="match status" value="1"/>
</dbReference>
<evidence type="ECO:0000256" key="1">
    <source>
        <dbReference type="PROSITE-ProRule" id="PRU00042"/>
    </source>
</evidence>
<dbReference type="SUPFAM" id="SSF57667">
    <property type="entry name" value="beta-beta-alpha zinc fingers"/>
    <property type="match status" value="1"/>
</dbReference>
<gene>
    <name evidence="4" type="ORF">V6N11_070003</name>
</gene>
<reference evidence="4 5" key="1">
    <citation type="journal article" date="2024" name="G3 (Bethesda)">
        <title>Genome assembly of Hibiscus sabdariffa L. provides insights into metabolisms of medicinal natural products.</title>
        <authorList>
            <person name="Kim T."/>
        </authorList>
    </citation>
    <scope>NUCLEOTIDE SEQUENCE [LARGE SCALE GENOMIC DNA]</scope>
    <source>
        <strain evidence="4">TK-2024</strain>
        <tissue evidence="4">Old leaves</tissue>
    </source>
</reference>
<comment type="caution">
    <text evidence="4">The sequence shown here is derived from an EMBL/GenBank/DDBJ whole genome shotgun (WGS) entry which is preliminary data.</text>
</comment>
<keyword evidence="1" id="KW-0862">Zinc</keyword>
<evidence type="ECO:0000259" key="3">
    <source>
        <dbReference type="PROSITE" id="PS50157"/>
    </source>
</evidence>
<accession>A0ABR2QDR7</accession>
<dbReference type="Proteomes" id="UP001396334">
    <property type="component" value="Unassembled WGS sequence"/>
</dbReference>
<keyword evidence="1" id="KW-0479">Metal-binding</keyword>
<dbReference type="InterPro" id="IPR044299">
    <property type="entry name" value="GIS3/ZFP5/ZFP6"/>
</dbReference>
<feature type="region of interest" description="Disordered" evidence="2">
    <location>
        <begin position="54"/>
        <end position="73"/>
    </location>
</feature>
<dbReference type="PANTHER" id="PTHR46353:SF22">
    <property type="entry name" value="ZINC FINGER PROTEIN 6-LIKE"/>
    <property type="match status" value="1"/>
</dbReference>
<feature type="compositionally biased region" description="Basic residues" evidence="2">
    <location>
        <begin position="58"/>
        <end position="73"/>
    </location>
</feature>